<dbReference type="EMBL" id="KZ825115">
    <property type="protein sequence ID" value="PYI21689.1"/>
    <property type="molecule type" value="Genomic_DNA"/>
</dbReference>
<evidence type="ECO:0008006" key="4">
    <source>
        <dbReference type="Google" id="ProtNLM"/>
    </source>
</evidence>
<proteinExistence type="predicted"/>
<keyword evidence="1" id="KW-1133">Transmembrane helix</keyword>
<feature type="transmembrane region" description="Helical" evidence="1">
    <location>
        <begin position="54"/>
        <end position="78"/>
    </location>
</feature>
<organism evidence="2 3">
    <name type="scientific">Aspergillus violaceofuscus (strain CBS 115571)</name>
    <dbReference type="NCBI Taxonomy" id="1450538"/>
    <lineage>
        <taxon>Eukaryota</taxon>
        <taxon>Fungi</taxon>
        <taxon>Dikarya</taxon>
        <taxon>Ascomycota</taxon>
        <taxon>Pezizomycotina</taxon>
        <taxon>Eurotiomycetes</taxon>
        <taxon>Eurotiomycetidae</taxon>
        <taxon>Eurotiales</taxon>
        <taxon>Aspergillaceae</taxon>
        <taxon>Aspergillus</taxon>
    </lineage>
</organism>
<sequence>MNARIQNTRAMCTVSSRSRPGLVRLVRLVPFLTSSRKLTATCRQFVSFCPRYSFSFWFCLVLSFSPCSLPLSLSHFSFSFPLSSFPSLHFLPVPSNIH</sequence>
<keyword evidence="3" id="KW-1185">Reference proteome</keyword>
<evidence type="ECO:0000313" key="3">
    <source>
        <dbReference type="Proteomes" id="UP000249829"/>
    </source>
</evidence>
<name>A0A2V5HBC6_ASPV1</name>
<protein>
    <recommendedName>
        <fullName evidence="4">Transmembrane protein</fullName>
    </recommendedName>
</protein>
<evidence type="ECO:0000313" key="2">
    <source>
        <dbReference type="EMBL" id="PYI21689.1"/>
    </source>
</evidence>
<gene>
    <name evidence="2" type="ORF">BO99DRAFT_60863</name>
</gene>
<keyword evidence="1" id="KW-0472">Membrane</keyword>
<evidence type="ECO:0000256" key="1">
    <source>
        <dbReference type="SAM" id="Phobius"/>
    </source>
</evidence>
<keyword evidence="1" id="KW-0812">Transmembrane</keyword>
<dbReference type="Proteomes" id="UP000249829">
    <property type="component" value="Unassembled WGS sequence"/>
</dbReference>
<accession>A0A2V5HBC6</accession>
<dbReference type="AlphaFoldDB" id="A0A2V5HBC6"/>
<reference evidence="2 3" key="1">
    <citation type="submission" date="2018-02" db="EMBL/GenBank/DDBJ databases">
        <title>The genomes of Aspergillus section Nigri reveals drivers in fungal speciation.</title>
        <authorList>
            <consortium name="DOE Joint Genome Institute"/>
            <person name="Vesth T.C."/>
            <person name="Nybo J."/>
            <person name="Theobald S."/>
            <person name="Brandl J."/>
            <person name="Frisvad J.C."/>
            <person name="Nielsen K.F."/>
            <person name="Lyhne E.K."/>
            <person name="Kogle M.E."/>
            <person name="Kuo A."/>
            <person name="Riley R."/>
            <person name="Clum A."/>
            <person name="Nolan M."/>
            <person name="Lipzen A."/>
            <person name="Salamov A."/>
            <person name="Henrissat B."/>
            <person name="Wiebenga A."/>
            <person name="De vries R.P."/>
            <person name="Grigoriev I.V."/>
            <person name="Mortensen U.H."/>
            <person name="Andersen M.R."/>
            <person name="Baker S.E."/>
        </authorList>
    </citation>
    <scope>NUCLEOTIDE SEQUENCE [LARGE SCALE GENOMIC DNA]</scope>
    <source>
        <strain evidence="2 3">CBS 115571</strain>
    </source>
</reference>